<keyword evidence="3" id="KW-1185">Reference proteome</keyword>
<reference evidence="2" key="2">
    <citation type="submission" date="2025-09" db="UniProtKB">
        <authorList>
            <consortium name="Ensembl"/>
        </authorList>
    </citation>
    <scope>IDENTIFICATION</scope>
</reference>
<keyword evidence="1" id="KW-0812">Transmembrane</keyword>
<keyword evidence="1" id="KW-0472">Membrane</keyword>
<keyword evidence="1" id="KW-1133">Transmembrane helix</keyword>
<evidence type="ECO:0000256" key="1">
    <source>
        <dbReference type="SAM" id="Phobius"/>
    </source>
</evidence>
<evidence type="ECO:0000313" key="2">
    <source>
        <dbReference type="Ensembl" id="ENSNMLP00000011556.1"/>
    </source>
</evidence>
<organism evidence="2 3">
    <name type="scientific">Neogobius melanostomus</name>
    <name type="common">round goby</name>
    <dbReference type="NCBI Taxonomy" id="47308"/>
    <lineage>
        <taxon>Eukaryota</taxon>
        <taxon>Metazoa</taxon>
        <taxon>Chordata</taxon>
        <taxon>Craniata</taxon>
        <taxon>Vertebrata</taxon>
        <taxon>Euteleostomi</taxon>
        <taxon>Actinopterygii</taxon>
        <taxon>Neopterygii</taxon>
        <taxon>Teleostei</taxon>
        <taxon>Neoteleostei</taxon>
        <taxon>Acanthomorphata</taxon>
        <taxon>Gobiaria</taxon>
        <taxon>Gobiiformes</taxon>
        <taxon>Gobioidei</taxon>
        <taxon>Gobiidae</taxon>
        <taxon>Benthophilinae</taxon>
        <taxon>Neogobiini</taxon>
        <taxon>Neogobius</taxon>
    </lineage>
</organism>
<accession>A0A8C6STL7</accession>
<reference evidence="2" key="1">
    <citation type="submission" date="2025-08" db="UniProtKB">
        <authorList>
            <consortium name="Ensembl"/>
        </authorList>
    </citation>
    <scope>IDENTIFICATION</scope>
</reference>
<protein>
    <submittedName>
        <fullName evidence="2">Uncharacterized protein</fullName>
    </submittedName>
</protein>
<feature type="transmembrane region" description="Helical" evidence="1">
    <location>
        <begin position="61"/>
        <end position="79"/>
    </location>
</feature>
<dbReference type="Proteomes" id="UP000694523">
    <property type="component" value="Unplaced"/>
</dbReference>
<evidence type="ECO:0000313" key="3">
    <source>
        <dbReference type="Proteomes" id="UP000694523"/>
    </source>
</evidence>
<dbReference type="Ensembl" id="ENSNMLT00000013064.1">
    <property type="protein sequence ID" value="ENSNMLP00000011556.1"/>
    <property type="gene ID" value="ENSNMLG00000007901.1"/>
</dbReference>
<sequence>MEVERRRIIQKKLEPARPLRRVFYIVIHLLDRISYTRDFLIDLASRPESRKRPEFLPEHPIVLANAVISIIFLLSYSNVHYSINIHFILYSIWKL</sequence>
<dbReference type="AlphaFoldDB" id="A0A8C6STL7"/>
<proteinExistence type="predicted"/>
<name>A0A8C6STL7_9GOBI</name>